<keyword evidence="2" id="KW-1185">Reference proteome</keyword>
<gene>
    <name evidence="1" type="ORF">HICCMSTLAB_LOCUS9394</name>
</gene>
<dbReference type="EMBL" id="CAJNRD030001122">
    <property type="protein sequence ID" value="CAG5100120.1"/>
    <property type="molecule type" value="Genomic_DNA"/>
</dbReference>
<name>A0A8J2MPE1_COTCN</name>
<organism evidence="1 2">
    <name type="scientific">Cotesia congregata</name>
    <name type="common">Parasitoid wasp</name>
    <name type="synonym">Apanteles congregatus</name>
    <dbReference type="NCBI Taxonomy" id="51543"/>
    <lineage>
        <taxon>Eukaryota</taxon>
        <taxon>Metazoa</taxon>
        <taxon>Ecdysozoa</taxon>
        <taxon>Arthropoda</taxon>
        <taxon>Hexapoda</taxon>
        <taxon>Insecta</taxon>
        <taxon>Pterygota</taxon>
        <taxon>Neoptera</taxon>
        <taxon>Endopterygota</taxon>
        <taxon>Hymenoptera</taxon>
        <taxon>Apocrita</taxon>
        <taxon>Ichneumonoidea</taxon>
        <taxon>Braconidae</taxon>
        <taxon>Microgastrinae</taxon>
        <taxon>Cotesia</taxon>
    </lineage>
</organism>
<reference evidence="1" key="1">
    <citation type="submission" date="2021-04" db="EMBL/GenBank/DDBJ databases">
        <authorList>
            <person name="Chebbi M.A.C M."/>
        </authorList>
    </citation>
    <scope>NUCLEOTIDE SEQUENCE</scope>
</reference>
<comment type="caution">
    <text evidence="1">The sequence shown here is derived from an EMBL/GenBank/DDBJ whole genome shotgun (WGS) entry which is preliminary data.</text>
</comment>
<evidence type="ECO:0000313" key="2">
    <source>
        <dbReference type="Proteomes" id="UP000786811"/>
    </source>
</evidence>
<proteinExistence type="predicted"/>
<accession>A0A8J2MPE1</accession>
<feature type="non-terminal residue" evidence="1">
    <location>
        <position position="63"/>
    </location>
</feature>
<sequence length="63" mass="7252">MLWLPRVTVVPAASKLVNLIITTLVLTGLGETQFQTNSYNACMRFIIVEQYLLYTKMLIITRF</sequence>
<dbReference type="AlphaFoldDB" id="A0A8J2MPE1"/>
<evidence type="ECO:0000313" key="1">
    <source>
        <dbReference type="EMBL" id="CAG5100120.1"/>
    </source>
</evidence>
<protein>
    <submittedName>
        <fullName evidence="1">Uncharacterized protein</fullName>
    </submittedName>
</protein>
<dbReference type="Proteomes" id="UP000786811">
    <property type="component" value="Unassembled WGS sequence"/>
</dbReference>